<sequence length="311" mass="31992">MLLGRPAPPLRRLRAWRRTRPFWGGLLLVLGGAELLLVPLCPVTVLVSLGPGGIAAIGIGAALIVAGLFLWCVPQARAYVSVHALLLSVLSFVATNLGGFLVGMLLGIAGSALAFGWTPVTAREAAGEETGGPAREGRGPRALAAALPVVLLAALATGAPPARAQGVERPAVTAVPTAARIPPTVTTSLFAPRGFALAGVSEVPTADGPRRVLVLKMAAASLRDYRLRTRDGNGGEYGLAAASLELRGDVTLYLTRFSGCIEGLLCVTFSPEGLPAPPVIPPFVFMTGVSAEQALVTSDEIVTDGLRLEAS</sequence>
<name>A0A2K8PMA5_STRLA</name>
<evidence type="ECO:0000313" key="1">
    <source>
        <dbReference type="EMBL" id="ATZ27892.1"/>
    </source>
</evidence>
<dbReference type="RefSeq" id="WP_030240717.1">
    <property type="nucleotide sequence ID" value="NZ_CP024985.1"/>
</dbReference>
<dbReference type="EMBL" id="CP024985">
    <property type="protein sequence ID" value="ATZ27892.1"/>
    <property type="molecule type" value="Genomic_DNA"/>
</dbReference>
<gene>
    <name evidence="1" type="ORF">SLAV_30575</name>
</gene>
<accession>A0A2K8PMA5</accession>
<reference evidence="1 2" key="1">
    <citation type="submission" date="2017-11" db="EMBL/GenBank/DDBJ databases">
        <title>Complete genome sequence of Streptomyces lavendulae subsp. lavendulae CCM 3239 (formerly 'Streptomyces aureofaciens CCM 3239'), the producer of the angucycline-type antibiotic auricin.</title>
        <authorList>
            <person name="Busche T."/>
            <person name="Novakova R."/>
            <person name="Al'Dilaimi A."/>
            <person name="Homerova D."/>
            <person name="Feckova L."/>
            <person name="Rezuchova B."/>
            <person name="Mingyar E."/>
            <person name="Csolleiova D."/>
            <person name="Bekeova C."/>
            <person name="Winkler A."/>
            <person name="Sevcikova B."/>
            <person name="Kalinowski J."/>
            <person name="Kormanec J."/>
            <person name="Ruckert C."/>
        </authorList>
    </citation>
    <scope>NUCLEOTIDE SEQUENCE [LARGE SCALE GENOMIC DNA]</scope>
    <source>
        <strain evidence="1 2">CCM 3239</strain>
    </source>
</reference>
<dbReference type="AlphaFoldDB" id="A0A2K8PMA5"/>
<dbReference type="InterPro" id="IPR046096">
    <property type="entry name" value="DUF6114"/>
</dbReference>
<protein>
    <submittedName>
        <fullName evidence="1">Uncharacterized protein</fullName>
    </submittedName>
</protein>
<dbReference type="OrthoDB" id="3535986at2"/>
<proteinExistence type="predicted"/>
<dbReference type="GeneID" id="49387109"/>
<organism evidence="1 2">
    <name type="scientific">Streptomyces lavendulae subsp. lavendulae</name>
    <dbReference type="NCBI Taxonomy" id="58340"/>
    <lineage>
        <taxon>Bacteria</taxon>
        <taxon>Bacillati</taxon>
        <taxon>Actinomycetota</taxon>
        <taxon>Actinomycetes</taxon>
        <taxon>Kitasatosporales</taxon>
        <taxon>Streptomycetaceae</taxon>
        <taxon>Streptomyces</taxon>
    </lineage>
</organism>
<dbReference type="Proteomes" id="UP000231791">
    <property type="component" value="Chromosome"/>
</dbReference>
<dbReference type="KEGG" id="slx:SLAV_30575"/>
<keyword evidence="2" id="KW-1185">Reference proteome</keyword>
<evidence type="ECO:0000313" key="2">
    <source>
        <dbReference type="Proteomes" id="UP000231791"/>
    </source>
</evidence>
<dbReference type="Pfam" id="PF19609">
    <property type="entry name" value="DUF6114"/>
    <property type="match status" value="1"/>
</dbReference>